<sequence>MYVYIQSEFSPYCLYTVGFYDPDGKWNSESDHGSKEQAAGRVAYLNGGEQIY</sequence>
<accession>X1IMB3</accession>
<protein>
    <submittedName>
        <fullName evidence="1">Uncharacterized protein</fullName>
    </submittedName>
</protein>
<reference evidence="1" key="1">
    <citation type="journal article" date="2014" name="Front. Microbiol.">
        <title>High frequency of phylogenetically diverse reductive dehalogenase-homologous genes in deep subseafloor sedimentary metagenomes.</title>
        <authorList>
            <person name="Kawai M."/>
            <person name="Futagami T."/>
            <person name="Toyoda A."/>
            <person name="Takaki Y."/>
            <person name="Nishi S."/>
            <person name="Hori S."/>
            <person name="Arai W."/>
            <person name="Tsubouchi T."/>
            <person name="Morono Y."/>
            <person name="Uchiyama I."/>
            <person name="Ito T."/>
            <person name="Fujiyama A."/>
            <person name="Inagaki F."/>
            <person name="Takami H."/>
        </authorList>
    </citation>
    <scope>NUCLEOTIDE SEQUENCE</scope>
    <source>
        <strain evidence="1">Expedition CK06-06</strain>
    </source>
</reference>
<gene>
    <name evidence="1" type="ORF">S03H2_68445</name>
</gene>
<proteinExistence type="predicted"/>
<organism evidence="1">
    <name type="scientific">marine sediment metagenome</name>
    <dbReference type="NCBI Taxonomy" id="412755"/>
    <lineage>
        <taxon>unclassified sequences</taxon>
        <taxon>metagenomes</taxon>
        <taxon>ecological metagenomes</taxon>
    </lineage>
</organism>
<name>X1IMB3_9ZZZZ</name>
<dbReference type="EMBL" id="BARU01045002">
    <property type="protein sequence ID" value="GAH83551.1"/>
    <property type="molecule type" value="Genomic_DNA"/>
</dbReference>
<comment type="caution">
    <text evidence="1">The sequence shown here is derived from an EMBL/GenBank/DDBJ whole genome shotgun (WGS) entry which is preliminary data.</text>
</comment>
<evidence type="ECO:0000313" key="1">
    <source>
        <dbReference type="EMBL" id="GAH83551.1"/>
    </source>
</evidence>
<dbReference type="AlphaFoldDB" id="X1IMB3"/>